<evidence type="ECO:0000313" key="3">
    <source>
        <dbReference type="EMBL" id="MEJ8566342.1"/>
    </source>
</evidence>
<feature type="domain" description="Cupin type-2" evidence="2">
    <location>
        <begin position="44"/>
        <end position="114"/>
    </location>
</feature>
<dbReference type="PANTHER" id="PTHR35848">
    <property type="entry name" value="OXALATE-BINDING PROTEIN"/>
    <property type="match status" value="1"/>
</dbReference>
<dbReference type="GO" id="GO:0046872">
    <property type="term" value="F:metal ion binding"/>
    <property type="evidence" value="ECO:0007669"/>
    <property type="project" value="UniProtKB-KW"/>
</dbReference>
<dbReference type="PANTHER" id="PTHR35848:SF6">
    <property type="entry name" value="CUPIN TYPE-2 DOMAIN-CONTAINING PROTEIN"/>
    <property type="match status" value="1"/>
</dbReference>
<name>A0AAW9R6J1_9GAMM</name>
<dbReference type="InterPro" id="IPR013096">
    <property type="entry name" value="Cupin_2"/>
</dbReference>
<dbReference type="EMBL" id="JAZHOG010000001">
    <property type="protein sequence ID" value="MEJ8566342.1"/>
    <property type="molecule type" value="Genomic_DNA"/>
</dbReference>
<evidence type="ECO:0000256" key="1">
    <source>
        <dbReference type="ARBA" id="ARBA00022723"/>
    </source>
</evidence>
<comment type="caution">
    <text evidence="3">The sequence shown here is derived from an EMBL/GenBank/DDBJ whole genome shotgun (WGS) entry which is preliminary data.</text>
</comment>
<sequence>MSKKPTVNLDELEYMDFGDGGRFEARLGRISSLIGARKLGYNITRVPAGKRAFPCHLHHAIEEMCFILEGEGSLRLGDDEYPLRQGDFVAFPPGPHGGHQITNSGDAELVYLAVSTLDSPDVVEYPDSDKVLAVAGDLSGHERDLRLMVRKSSGVDYFDGESDESKS</sequence>
<dbReference type="AlphaFoldDB" id="A0AAW9R6J1"/>
<accession>A0AAW9R6J1</accession>
<dbReference type="InterPro" id="IPR051610">
    <property type="entry name" value="GPI/OXD"/>
</dbReference>
<keyword evidence="1" id="KW-0479">Metal-binding</keyword>
<keyword evidence="4" id="KW-1185">Reference proteome</keyword>
<dbReference type="Proteomes" id="UP001359886">
    <property type="component" value="Unassembled WGS sequence"/>
</dbReference>
<protein>
    <submittedName>
        <fullName evidence="3">Cupin domain-containing protein</fullName>
    </submittedName>
</protein>
<dbReference type="RefSeq" id="WP_354693662.1">
    <property type="nucleotide sequence ID" value="NZ_JAZHOG010000001.1"/>
</dbReference>
<gene>
    <name evidence="3" type="ORF">V3330_01785</name>
</gene>
<dbReference type="Pfam" id="PF07883">
    <property type="entry name" value="Cupin_2"/>
    <property type="match status" value="1"/>
</dbReference>
<dbReference type="SUPFAM" id="SSF51182">
    <property type="entry name" value="RmlC-like cupins"/>
    <property type="match status" value="1"/>
</dbReference>
<dbReference type="CDD" id="cd02224">
    <property type="entry name" value="cupin_SPO2919-like"/>
    <property type="match status" value="1"/>
</dbReference>
<reference evidence="3 4" key="1">
    <citation type="submission" date="2024-02" db="EMBL/GenBank/DDBJ databases">
        <title>A novel Wenzhouxiangellaceae bacterium, isolated from coastal sediments.</title>
        <authorList>
            <person name="Du Z.-J."/>
            <person name="Ye Y.-Q."/>
            <person name="Zhang X.-Y."/>
        </authorList>
    </citation>
    <scope>NUCLEOTIDE SEQUENCE [LARGE SCALE GENOMIC DNA]</scope>
    <source>
        <strain evidence="3 4">CH-27</strain>
    </source>
</reference>
<proteinExistence type="predicted"/>
<organism evidence="3 4">
    <name type="scientific">Elongatibacter sediminis</name>
    <dbReference type="NCBI Taxonomy" id="3119006"/>
    <lineage>
        <taxon>Bacteria</taxon>
        <taxon>Pseudomonadati</taxon>
        <taxon>Pseudomonadota</taxon>
        <taxon>Gammaproteobacteria</taxon>
        <taxon>Chromatiales</taxon>
        <taxon>Wenzhouxiangellaceae</taxon>
        <taxon>Elongatibacter</taxon>
    </lineage>
</organism>
<dbReference type="InterPro" id="IPR011051">
    <property type="entry name" value="RmlC_Cupin_sf"/>
</dbReference>
<dbReference type="InterPro" id="IPR014710">
    <property type="entry name" value="RmlC-like_jellyroll"/>
</dbReference>
<evidence type="ECO:0000313" key="4">
    <source>
        <dbReference type="Proteomes" id="UP001359886"/>
    </source>
</evidence>
<evidence type="ECO:0000259" key="2">
    <source>
        <dbReference type="Pfam" id="PF07883"/>
    </source>
</evidence>
<dbReference type="Gene3D" id="2.60.120.10">
    <property type="entry name" value="Jelly Rolls"/>
    <property type="match status" value="1"/>
</dbReference>